<dbReference type="SUPFAM" id="SSF52540">
    <property type="entry name" value="P-loop containing nucleoside triphosphate hydrolases"/>
    <property type="match status" value="1"/>
</dbReference>
<dbReference type="RefSeq" id="WP_231116291.1">
    <property type="nucleotide sequence ID" value="NZ_SGXD01000003.1"/>
</dbReference>
<organism evidence="19 20">
    <name type="scientific">Motilibacter rhizosphaerae</name>
    <dbReference type="NCBI Taxonomy" id="598652"/>
    <lineage>
        <taxon>Bacteria</taxon>
        <taxon>Bacillati</taxon>
        <taxon>Actinomycetota</taxon>
        <taxon>Actinomycetes</taxon>
        <taxon>Motilibacterales</taxon>
        <taxon>Motilibacteraceae</taxon>
        <taxon>Motilibacter</taxon>
    </lineage>
</organism>
<dbReference type="AlphaFoldDB" id="A0A4Q7NNP8"/>
<keyword evidence="4 15" id="KW-0227">DNA damage</keyword>
<dbReference type="InterPro" id="IPR014017">
    <property type="entry name" value="DNA_helicase_UvrD-like_C"/>
</dbReference>
<dbReference type="InterPro" id="IPR004586">
    <property type="entry name" value="RecB"/>
</dbReference>
<comment type="function">
    <text evidence="15">A helicase/nuclease that prepares dsDNA breaks (DSB) for recombinational DNA repair. Binds to DSBs and unwinds DNA via a highly rapid and processive ATP-dependent bidirectional helicase activity. Unwinds dsDNA until it encounters a Chi (crossover hotspot instigator) sequence from the 3' direction. Cuts ssDNA a few nucleotides 3' to the Chi site. The properties and activities of the enzyme are changed at Chi. The Chi-altered holoenzyme produces a long 3'-ssDNA overhang and facilitates RecA-binding to the ssDNA for homologous DNA recombination and repair. Holoenzyme degrades any linearized DNA that is unable to undergo homologous recombination. In the holoenzyme this subunit contributes ATPase, 3'-5' helicase, exonuclease activity and loads RecA onto ssDNA.</text>
</comment>
<feature type="region of interest" description="DNA-binding and helicase activity, interacts with RecC" evidence="15">
    <location>
        <begin position="1"/>
        <end position="731"/>
    </location>
</feature>
<comment type="domain">
    <text evidence="15">The C-terminal domain has nuclease activity and interacts with RecD. It interacts with RecA, facilitating its loading onto ssDNA.</text>
</comment>
<dbReference type="GO" id="GO:0003677">
    <property type="term" value="F:DNA binding"/>
    <property type="evidence" value="ECO:0007669"/>
    <property type="project" value="UniProtKB-UniRule"/>
</dbReference>
<dbReference type="Pfam" id="PF00580">
    <property type="entry name" value="UvrD-helicase"/>
    <property type="match status" value="1"/>
</dbReference>
<feature type="binding site" evidence="15">
    <location>
        <position position="987"/>
    </location>
    <ligand>
        <name>Mg(2+)</name>
        <dbReference type="ChEBI" id="CHEBI:18420"/>
    </ligand>
</feature>
<feature type="domain" description="UvrD-like helicase ATP-binding" evidence="17">
    <location>
        <begin position="1"/>
        <end position="329"/>
    </location>
</feature>
<evidence type="ECO:0000256" key="4">
    <source>
        <dbReference type="ARBA" id="ARBA00022763"/>
    </source>
</evidence>
<dbReference type="Gene3D" id="3.90.320.10">
    <property type="match status" value="1"/>
</dbReference>
<keyword evidence="1 15" id="KW-0540">Nuclease</keyword>
<feature type="binding site" evidence="16">
    <location>
        <begin position="21"/>
        <end position="28"/>
    </location>
    <ligand>
        <name>ATP</name>
        <dbReference type="ChEBI" id="CHEBI:30616"/>
    </ligand>
</feature>
<comment type="miscellaneous">
    <text evidence="15">In the RecBCD complex, RecB has a slow 3'-5' helicase, an exonuclease activity and loads RecA onto ssDNA, RecD has a fast 5'-3' helicase activity, while RecC stimulates the ATPase and processivity of the RecB helicase and contributes to recognition of the Chi site.</text>
</comment>
<dbReference type="Gene3D" id="3.40.50.300">
    <property type="entry name" value="P-loop containing nucleotide triphosphate hydrolases"/>
    <property type="match status" value="2"/>
</dbReference>
<keyword evidence="9 15" id="KW-0460">Magnesium</keyword>
<dbReference type="CDD" id="cd22352">
    <property type="entry name" value="RecB_C-like"/>
    <property type="match status" value="1"/>
</dbReference>
<evidence type="ECO:0000256" key="3">
    <source>
        <dbReference type="ARBA" id="ARBA00022741"/>
    </source>
</evidence>
<dbReference type="EMBL" id="SGXD01000003">
    <property type="protein sequence ID" value="RZS86861.1"/>
    <property type="molecule type" value="Genomic_DNA"/>
</dbReference>
<dbReference type="InterPro" id="IPR000212">
    <property type="entry name" value="DNA_helicase_UvrD/REP"/>
</dbReference>
<evidence type="ECO:0000256" key="14">
    <source>
        <dbReference type="ARBA" id="ARBA00048988"/>
    </source>
</evidence>
<feature type="binding site" evidence="15">
    <location>
        <position position="973"/>
    </location>
    <ligand>
        <name>Mg(2+)</name>
        <dbReference type="ChEBI" id="CHEBI:18420"/>
    </ligand>
</feature>
<dbReference type="PANTHER" id="PTHR11070:SF23">
    <property type="entry name" value="RECBCD ENZYME SUBUNIT RECB"/>
    <property type="match status" value="1"/>
</dbReference>
<evidence type="ECO:0000256" key="16">
    <source>
        <dbReference type="PROSITE-ProRule" id="PRU00560"/>
    </source>
</evidence>
<comment type="domain">
    <text evidence="15">The N-terminal DNA-binding domain is a ssDNA-dependent ATPase and has ATP-dependent 3'-5' helicase function. This domain interacts with RecC.</text>
</comment>
<gene>
    <name evidence="15" type="primary">recB</name>
    <name evidence="19" type="ORF">EV189_2277</name>
</gene>
<evidence type="ECO:0000256" key="9">
    <source>
        <dbReference type="ARBA" id="ARBA00022842"/>
    </source>
</evidence>
<keyword evidence="8 15" id="KW-0067">ATP-binding</keyword>
<dbReference type="EC" id="3.1.11.5" evidence="15"/>
<evidence type="ECO:0000256" key="13">
    <source>
        <dbReference type="ARBA" id="ARBA00034617"/>
    </source>
</evidence>
<dbReference type="Pfam" id="PF13361">
    <property type="entry name" value="UvrD_C"/>
    <property type="match status" value="1"/>
</dbReference>
<evidence type="ECO:0000256" key="7">
    <source>
        <dbReference type="ARBA" id="ARBA00022839"/>
    </source>
</evidence>
<comment type="catalytic activity">
    <reaction evidence="15">
        <text>Exonucleolytic cleavage (in the presence of ATP) in either 5'- to 3'- or 3'- to 5'-direction to yield 5'-phosphooligonucleotides.</text>
        <dbReference type="EC" id="3.1.11.5"/>
    </reaction>
</comment>
<feature type="binding site" evidence="15">
    <location>
        <position position="852"/>
    </location>
    <ligand>
        <name>Mg(2+)</name>
        <dbReference type="ChEBI" id="CHEBI:18420"/>
    </ligand>
</feature>
<evidence type="ECO:0000259" key="18">
    <source>
        <dbReference type="PROSITE" id="PS51217"/>
    </source>
</evidence>
<evidence type="ECO:0000256" key="5">
    <source>
        <dbReference type="ARBA" id="ARBA00022801"/>
    </source>
</evidence>
<dbReference type="SUPFAM" id="SSF52980">
    <property type="entry name" value="Restriction endonuclease-like"/>
    <property type="match status" value="1"/>
</dbReference>
<keyword evidence="6 15" id="KW-0347">Helicase</keyword>
<dbReference type="PANTHER" id="PTHR11070">
    <property type="entry name" value="UVRD / RECB / PCRA DNA HELICASE FAMILY MEMBER"/>
    <property type="match status" value="1"/>
</dbReference>
<evidence type="ECO:0000256" key="8">
    <source>
        <dbReference type="ARBA" id="ARBA00022840"/>
    </source>
</evidence>
<dbReference type="Gene3D" id="1.10.486.10">
    <property type="entry name" value="PCRA, domain 4"/>
    <property type="match status" value="1"/>
</dbReference>
<evidence type="ECO:0000256" key="10">
    <source>
        <dbReference type="ARBA" id="ARBA00023125"/>
    </source>
</evidence>
<dbReference type="GO" id="GO:0009338">
    <property type="term" value="C:exodeoxyribonuclease V complex"/>
    <property type="evidence" value="ECO:0007669"/>
    <property type="project" value="TreeGrafter"/>
</dbReference>
<dbReference type="InterPro" id="IPR011604">
    <property type="entry name" value="PDDEXK-like_dom_sf"/>
</dbReference>
<dbReference type="GO" id="GO:0000287">
    <property type="term" value="F:magnesium ion binding"/>
    <property type="evidence" value="ECO:0007669"/>
    <property type="project" value="UniProtKB-UniRule"/>
</dbReference>
<feature type="region of interest" description="Nuclease activity, interacts with RecD and RecA" evidence="15">
    <location>
        <begin position="785"/>
        <end position="1094"/>
    </location>
</feature>
<dbReference type="GO" id="GO:0008854">
    <property type="term" value="F:exodeoxyribonuclease V activity"/>
    <property type="evidence" value="ECO:0007669"/>
    <property type="project" value="UniProtKB-EC"/>
</dbReference>
<keyword evidence="11 15" id="KW-0234">DNA repair</keyword>
<comment type="similarity">
    <text evidence="15">Belongs to the helicase family. UvrD subfamily.</text>
</comment>
<keyword evidence="20" id="KW-1185">Reference proteome</keyword>
<dbReference type="GO" id="GO:0016887">
    <property type="term" value="F:ATP hydrolysis activity"/>
    <property type="evidence" value="ECO:0007669"/>
    <property type="project" value="RHEA"/>
</dbReference>
<protein>
    <recommendedName>
        <fullName evidence="15">RecBCD enzyme subunit RecB</fullName>
        <ecNumber evidence="15">3.1.11.5</ecNumber>
        <ecNumber evidence="15">5.6.2.4</ecNumber>
    </recommendedName>
    <alternativeName>
        <fullName evidence="15">DNA 3'-5' helicase subunit RecB</fullName>
    </alternativeName>
    <alternativeName>
        <fullName evidence="15">Exonuclease V subunit RecB</fullName>
        <shortName evidence="15">ExoV subunit RecB</shortName>
    </alternativeName>
    <alternativeName>
        <fullName evidence="15">Helicase/nuclease RecBCD subunit RecB</fullName>
    </alternativeName>
</protein>
<evidence type="ECO:0000256" key="6">
    <source>
        <dbReference type="ARBA" id="ARBA00022806"/>
    </source>
</evidence>
<keyword evidence="12 15" id="KW-0413">Isomerase</keyword>
<dbReference type="GO" id="GO:0005829">
    <property type="term" value="C:cytosol"/>
    <property type="evidence" value="ECO:0007669"/>
    <property type="project" value="TreeGrafter"/>
</dbReference>
<proteinExistence type="inferred from homology"/>
<dbReference type="InterPro" id="IPR038726">
    <property type="entry name" value="PDDEXK_AddAB-type"/>
</dbReference>
<evidence type="ECO:0000256" key="11">
    <source>
        <dbReference type="ARBA" id="ARBA00023204"/>
    </source>
</evidence>
<keyword evidence="3 15" id="KW-0547">Nucleotide-binding</keyword>
<comment type="cofactor">
    <cofactor evidence="15">
        <name>Mg(2+)</name>
        <dbReference type="ChEBI" id="CHEBI:18420"/>
    </cofactor>
    <text evidence="15">Binds 1 Mg(2+) ion per subunit.</text>
</comment>
<comment type="caution">
    <text evidence="19">The sequence shown here is derived from an EMBL/GenBank/DDBJ whole genome shotgun (WGS) entry which is preliminary data.</text>
</comment>
<evidence type="ECO:0000256" key="1">
    <source>
        <dbReference type="ARBA" id="ARBA00022722"/>
    </source>
</evidence>
<sequence>MSAARFDLAGPLPAGTTVLEASAGTGKTFTIAALVLRYLLEAGTPMEELLVVSFSRDASRELRERVRERLVTARDGFASGRAHERDEVLQRLLDTDEEERRERLRRLDVALASFDAATVTTTHGFCQQVLATLGTGADHDPAAVLLENPRDLLAEVADDLYLRKWGLPGAPPPDMSRKEFLDLASAVAQDPATRLVPGPDAPEPAGQRSRIATAVRGEFEARKRRLRLLDYDDMLQRLARTLTDTTSAPAAKARLRRRYSVVLVDEFQDTDPVQWSILREAFHRYRTLVLIGDPKQAIYRFRGADVHAYLNALSSAEAVSTLPTNWRSDALLLRGLDAVFSGAALGDPRIRVVPVESTHAGRLVPAAAPVRLRVVTRTDRDVLKSGLLSTAVALPAVVADVAAEVTGLLARARLHPRDGSADRSVEPGDIAVLCRTAKQALAVEEALRGAGVPVVLSSRSSVFASRAAQEWLVLLEALEQPHRATRVRRLAVSAFVGLTAEDLDAPDALRRVDDLALALRTWALLLEERGVAALFEQVSLAESLQPRVLGQLGGERLLTDLRHVTEALHRAAIEGSLGLTALLTWLRRRRAEAEGDEGQERSRRLESDAAAVQVMTVHTSKGLEFPVVLVPFAYSHWSRTNPSSVVFHEGDERVRDVGGPTAPDWQRHLRDHDAEETDDELRLTYVALTRAQGHLVMWWAPTTNTPAAPLHRLLAGSGPDGVLPQRLDVLSDAASVEQFRERAAASDGGFAVEVVGSRELQAWKPTPPPPPQLELARFDRPLDLLWRRTSYSSLTAAAHEGMRFGSEPETAQKEDEADLPVEAAHNGEAHLHDVPSPWSELPGGTAFGTLVHAALEDLSGDLRGVVTRAVGRYAPGLAPDGLVAALESSLATPLDLAGGVPLAAFEGKDRLAELEFELPLAGGDDPGALEVLLERLAPLWRRHVPGGLLSAYAAALAHLAPPPVRGYLTGSIDAVLRTGDGRFVVVDYKTNRLAPYDEPLTAWHYRPAAMERAMIESHYPLQALLYSVALHRYLRWRLPAYDPAQHLGGALYLFLRGMVGPGVSASDGSAPGVFSWQPPPGLVVDTSDLLAGTP</sequence>
<keyword evidence="7 15" id="KW-0269">Exonuclease</keyword>
<dbReference type="Proteomes" id="UP000293638">
    <property type="component" value="Unassembled WGS sequence"/>
</dbReference>
<dbReference type="GO" id="GO:0043138">
    <property type="term" value="F:3'-5' DNA helicase activity"/>
    <property type="evidence" value="ECO:0007669"/>
    <property type="project" value="UniProtKB-UniRule"/>
</dbReference>
<comment type="catalytic activity">
    <reaction evidence="13 15">
        <text>Couples ATP hydrolysis with the unwinding of duplex DNA by translocating in the 3'-5' direction.</text>
        <dbReference type="EC" id="5.6.2.4"/>
    </reaction>
</comment>
<dbReference type="Pfam" id="PF12705">
    <property type="entry name" value="PDDEXK_1"/>
    <property type="match status" value="1"/>
</dbReference>
<evidence type="ECO:0000313" key="20">
    <source>
        <dbReference type="Proteomes" id="UP000293638"/>
    </source>
</evidence>
<dbReference type="PROSITE" id="PS51217">
    <property type="entry name" value="UVRD_HELICASE_CTER"/>
    <property type="match status" value="1"/>
</dbReference>
<keyword evidence="5 15" id="KW-0378">Hydrolase</keyword>
<comment type="catalytic activity">
    <reaction evidence="14 15">
        <text>ATP + H2O = ADP + phosphate + H(+)</text>
        <dbReference type="Rhea" id="RHEA:13065"/>
        <dbReference type="ChEBI" id="CHEBI:15377"/>
        <dbReference type="ChEBI" id="CHEBI:15378"/>
        <dbReference type="ChEBI" id="CHEBI:30616"/>
        <dbReference type="ChEBI" id="CHEBI:43474"/>
        <dbReference type="ChEBI" id="CHEBI:456216"/>
        <dbReference type="EC" id="5.6.2.4"/>
    </reaction>
</comment>
<reference evidence="19 20" key="1">
    <citation type="submission" date="2019-02" db="EMBL/GenBank/DDBJ databases">
        <title>Genomic Encyclopedia of Type Strains, Phase IV (KMG-IV): sequencing the most valuable type-strain genomes for metagenomic binning, comparative biology and taxonomic classification.</title>
        <authorList>
            <person name="Goeker M."/>
        </authorList>
    </citation>
    <scope>NUCLEOTIDE SEQUENCE [LARGE SCALE GENOMIC DNA]</scope>
    <source>
        <strain evidence="19 20">DSM 45622</strain>
    </source>
</reference>
<accession>A0A4Q7NNP8</accession>
<dbReference type="InterPro" id="IPR011335">
    <property type="entry name" value="Restrct_endonuc-II-like"/>
</dbReference>
<dbReference type="EC" id="5.6.2.4" evidence="15"/>
<dbReference type="GO" id="GO:0005524">
    <property type="term" value="F:ATP binding"/>
    <property type="evidence" value="ECO:0007669"/>
    <property type="project" value="UniProtKB-UniRule"/>
</dbReference>
<dbReference type="InterPro" id="IPR027417">
    <property type="entry name" value="P-loop_NTPase"/>
</dbReference>
<dbReference type="InterPro" id="IPR014016">
    <property type="entry name" value="UvrD-like_ATP-bd"/>
</dbReference>
<dbReference type="PROSITE" id="PS51198">
    <property type="entry name" value="UVRD_HELICASE_ATP_BIND"/>
    <property type="match status" value="1"/>
</dbReference>
<evidence type="ECO:0000256" key="12">
    <source>
        <dbReference type="ARBA" id="ARBA00023235"/>
    </source>
</evidence>
<evidence type="ECO:0000256" key="15">
    <source>
        <dbReference type="HAMAP-Rule" id="MF_01485"/>
    </source>
</evidence>
<feature type="domain" description="UvrD-like helicase C-terminal" evidence="18">
    <location>
        <begin position="361"/>
        <end position="622"/>
    </location>
</feature>
<evidence type="ECO:0000313" key="19">
    <source>
        <dbReference type="EMBL" id="RZS86861.1"/>
    </source>
</evidence>
<feature type="active site" description="For nuclease activity" evidence="15">
    <location>
        <position position="987"/>
    </location>
</feature>
<evidence type="ECO:0000256" key="2">
    <source>
        <dbReference type="ARBA" id="ARBA00022723"/>
    </source>
</evidence>
<name>A0A4Q7NNP8_9ACTN</name>
<evidence type="ECO:0000259" key="17">
    <source>
        <dbReference type="PROSITE" id="PS51198"/>
    </source>
</evidence>
<dbReference type="GO" id="GO:0000724">
    <property type="term" value="P:double-strand break repair via homologous recombination"/>
    <property type="evidence" value="ECO:0007669"/>
    <property type="project" value="UniProtKB-UniRule"/>
</dbReference>
<dbReference type="HAMAP" id="MF_01485">
    <property type="entry name" value="RecB"/>
    <property type="match status" value="1"/>
</dbReference>
<keyword evidence="2 15" id="KW-0479">Metal-binding</keyword>
<keyword evidence="10 15" id="KW-0238">DNA-binding</keyword>
<comment type="subunit">
    <text evidence="15">Heterotrimer of RecB, RecC and RecD. All subunits contribute to DNA-binding. Interacts with RecA.</text>
</comment>